<organism evidence="3 4">
    <name type="scientific">Fibroporia radiculosa</name>
    <dbReference type="NCBI Taxonomy" id="599839"/>
    <lineage>
        <taxon>Eukaryota</taxon>
        <taxon>Fungi</taxon>
        <taxon>Dikarya</taxon>
        <taxon>Basidiomycota</taxon>
        <taxon>Agaricomycotina</taxon>
        <taxon>Agaricomycetes</taxon>
        <taxon>Polyporales</taxon>
        <taxon>Fibroporiaceae</taxon>
        <taxon>Fibroporia</taxon>
    </lineage>
</organism>
<dbReference type="EMBL" id="HE797502">
    <property type="protein sequence ID" value="CCM06791.1"/>
    <property type="molecule type" value="Genomic_DNA"/>
</dbReference>
<feature type="region of interest" description="Disordered" evidence="1">
    <location>
        <begin position="1"/>
        <end position="60"/>
    </location>
</feature>
<dbReference type="HOGENOM" id="CLU_1885803_0_0_1"/>
<dbReference type="AlphaFoldDB" id="J4ICP9"/>
<feature type="transmembrane region" description="Helical" evidence="2">
    <location>
        <begin position="66"/>
        <end position="85"/>
    </location>
</feature>
<keyword evidence="2" id="KW-1133">Transmembrane helix</keyword>
<dbReference type="GeneID" id="24101691"/>
<evidence type="ECO:0000256" key="2">
    <source>
        <dbReference type="SAM" id="Phobius"/>
    </source>
</evidence>
<evidence type="ECO:0000313" key="4">
    <source>
        <dbReference type="Proteomes" id="UP000006352"/>
    </source>
</evidence>
<evidence type="ECO:0000313" key="3">
    <source>
        <dbReference type="EMBL" id="CCM06791.1"/>
    </source>
</evidence>
<dbReference type="RefSeq" id="XP_012176812.1">
    <property type="nucleotide sequence ID" value="XM_012321422.1"/>
</dbReference>
<sequence>MSSLSTAAAQSHSSRLRSISLTGTLNSSRGPAIEPGRDADQRAPEDGNRSGGRGAQKAKKRWVTTWYAMNICIALGAITTGVASGRHRSARPSQRALDALGVIPRSRTGQRQAPCTAAGWRVRVIVLCTHTGTAF</sequence>
<keyword evidence="4" id="KW-1185">Reference proteome</keyword>
<protein>
    <submittedName>
        <fullName evidence="3">Uncharacterized protein</fullName>
    </submittedName>
</protein>
<feature type="compositionally biased region" description="Basic and acidic residues" evidence="1">
    <location>
        <begin position="35"/>
        <end position="48"/>
    </location>
</feature>
<reference evidence="3 4" key="1">
    <citation type="journal article" date="2012" name="Appl. Environ. Microbiol.">
        <title>Short-read sequencing for genomic analysis of the brown rot fungus Fibroporia radiculosa.</title>
        <authorList>
            <person name="Tang J.D."/>
            <person name="Perkins A.D."/>
            <person name="Sonstegard T.S."/>
            <person name="Schroeder S.G."/>
            <person name="Burgess S.C."/>
            <person name="Diehl S.V."/>
        </authorList>
    </citation>
    <scope>NUCLEOTIDE SEQUENCE [LARGE SCALE GENOMIC DNA]</scope>
    <source>
        <strain evidence="3 4">TFFH 294</strain>
    </source>
</reference>
<feature type="compositionally biased region" description="Polar residues" evidence="1">
    <location>
        <begin position="1"/>
        <end position="29"/>
    </location>
</feature>
<keyword evidence="2" id="KW-0812">Transmembrane</keyword>
<accession>J4ICP9</accession>
<keyword evidence="2" id="KW-0472">Membrane</keyword>
<proteinExistence type="predicted"/>
<dbReference type="InParanoid" id="J4ICP9"/>
<evidence type="ECO:0000256" key="1">
    <source>
        <dbReference type="SAM" id="MobiDB-lite"/>
    </source>
</evidence>
<name>J4ICP9_9APHY</name>
<gene>
    <name evidence="3" type="ORF">FIBRA_09091</name>
</gene>
<dbReference type="Proteomes" id="UP000006352">
    <property type="component" value="Unassembled WGS sequence"/>
</dbReference>